<dbReference type="InterPro" id="IPR013482">
    <property type="entry name" value="Molybde_CF_guanTrfase"/>
</dbReference>
<comment type="caution">
    <text evidence="9">The sequence shown here is derived from an EMBL/GenBank/DDBJ whole genome shotgun (WGS) entry which is preliminary data.</text>
</comment>
<evidence type="ECO:0000256" key="2">
    <source>
        <dbReference type="ARBA" id="ARBA00022679"/>
    </source>
</evidence>
<organism evidence="9 10">
    <name type="scientific">[Roseibacterium] beibuensis</name>
    <dbReference type="NCBI Taxonomy" id="1193142"/>
    <lineage>
        <taxon>Bacteria</taxon>
        <taxon>Pseudomonadati</taxon>
        <taxon>Pseudomonadota</taxon>
        <taxon>Alphaproteobacteria</taxon>
        <taxon>Rhodobacterales</taxon>
        <taxon>Roseobacteraceae</taxon>
        <taxon>Roseicyclus</taxon>
    </lineage>
</organism>
<evidence type="ECO:0000256" key="7">
    <source>
        <dbReference type="ARBA" id="ARBA00023150"/>
    </source>
</evidence>
<evidence type="ECO:0000256" key="6">
    <source>
        <dbReference type="ARBA" id="ARBA00023134"/>
    </source>
</evidence>
<dbReference type="PANTHER" id="PTHR19136">
    <property type="entry name" value="MOLYBDENUM COFACTOR GUANYLYLTRANSFERASE"/>
    <property type="match status" value="1"/>
</dbReference>
<dbReference type="PANTHER" id="PTHR19136:SF81">
    <property type="entry name" value="MOLYBDENUM COFACTOR GUANYLYLTRANSFERASE"/>
    <property type="match status" value="1"/>
</dbReference>
<evidence type="ECO:0000313" key="10">
    <source>
        <dbReference type="Proteomes" id="UP001499910"/>
    </source>
</evidence>
<keyword evidence="10" id="KW-1185">Reference proteome</keyword>
<feature type="domain" description="MobA-like NTP transferase" evidence="8">
    <location>
        <begin position="3"/>
        <end position="115"/>
    </location>
</feature>
<protein>
    <recommendedName>
        <fullName evidence="8">MobA-like NTP transferase domain-containing protein</fullName>
    </recommendedName>
</protein>
<sequence length="437" mass="46626">MASQCAALAVNASDPGLYRSLGLPVIPDAMPGQGPLGGVLAAMDWAAACGADRVVTVAVDTPFLPGDLVARLEAVQAPAVVAETDGGLHPVIGLWSVDLRDELRAALEKGARKVRVWAENVGARIVRFDDADAFFNVNTAEDLAKAEAMLTARATAFDTILVVDWSARAAPSPAKPSKDAIHIGMVRDGHIAGSYHRTRAHATRWLTGLLDGERRAGRRVLAAFDFPFAYPTGFGRAVTGSDDPLAIWADLADRIADDERNGNNRFEVAADLNRLFGQEGPFWGHPQGREIPDLPFHKPSYAGFPFDERRGIERLIPRAKTCFQLMGAGSVGSQALLGIPRLQALRVRYGDDLAVAPFQSADAPIVLAELYPGLIDEAIKAQVGPGDILDAVQVRSMARALSRLAPERLNALLAEGDPVEGWILGHGHEAALVEALG</sequence>
<dbReference type="Pfam" id="PF12804">
    <property type="entry name" value="NTP_transf_3"/>
    <property type="match status" value="1"/>
</dbReference>
<keyword evidence="5" id="KW-0460">Magnesium</keyword>
<dbReference type="SUPFAM" id="SSF53448">
    <property type="entry name" value="Nucleotide-diphospho-sugar transferases"/>
    <property type="match status" value="1"/>
</dbReference>
<gene>
    <name evidence="9" type="ORF">GCM10023209_21430</name>
</gene>
<dbReference type="CDD" id="cd02503">
    <property type="entry name" value="MobA"/>
    <property type="match status" value="1"/>
</dbReference>
<evidence type="ECO:0000256" key="5">
    <source>
        <dbReference type="ARBA" id="ARBA00022842"/>
    </source>
</evidence>
<evidence type="ECO:0000259" key="8">
    <source>
        <dbReference type="Pfam" id="PF12804"/>
    </source>
</evidence>
<dbReference type="EMBL" id="BAABHW010000002">
    <property type="protein sequence ID" value="GAA5074386.1"/>
    <property type="molecule type" value="Genomic_DNA"/>
</dbReference>
<dbReference type="Proteomes" id="UP001499910">
    <property type="component" value="Unassembled WGS sequence"/>
</dbReference>
<evidence type="ECO:0000256" key="4">
    <source>
        <dbReference type="ARBA" id="ARBA00022741"/>
    </source>
</evidence>
<reference evidence="10" key="1">
    <citation type="journal article" date="2019" name="Int. J. Syst. Evol. Microbiol.">
        <title>The Global Catalogue of Microorganisms (GCM) 10K type strain sequencing project: providing services to taxonomists for standard genome sequencing and annotation.</title>
        <authorList>
            <consortium name="The Broad Institute Genomics Platform"/>
            <consortium name="The Broad Institute Genome Sequencing Center for Infectious Disease"/>
            <person name="Wu L."/>
            <person name="Ma J."/>
        </authorList>
    </citation>
    <scope>NUCLEOTIDE SEQUENCE [LARGE SCALE GENOMIC DNA]</scope>
    <source>
        <strain evidence="10">JCM 18015</strain>
    </source>
</reference>
<evidence type="ECO:0000256" key="3">
    <source>
        <dbReference type="ARBA" id="ARBA00022723"/>
    </source>
</evidence>
<dbReference type="InterPro" id="IPR029044">
    <property type="entry name" value="Nucleotide-diphossugar_trans"/>
</dbReference>
<keyword evidence="1" id="KW-0963">Cytoplasm</keyword>
<keyword evidence="6" id="KW-0342">GTP-binding</keyword>
<dbReference type="Gene3D" id="3.90.550.10">
    <property type="entry name" value="Spore Coat Polysaccharide Biosynthesis Protein SpsA, Chain A"/>
    <property type="match status" value="1"/>
</dbReference>
<accession>A0ABP9LEI5</accession>
<proteinExistence type="predicted"/>
<keyword evidence="3" id="KW-0479">Metal-binding</keyword>
<keyword evidence="4" id="KW-0547">Nucleotide-binding</keyword>
<evidence type="ECO:0000313" key="9">
    <source>
        <dbReference type="EMBL" id="GAA5074386.1"/>
    </source>
</evidence>
<name>A0ABP9LEI5_9RHOB</name>
<keyword evidence="2" id="KW-0808">Transferase</keyword>
<dbReference type="InterPro" id="IPR025877">
    <property type="entry name" value="MobA-like_NTP_Trfase"/>
</dbReference>
<evidence type="ECO:0000256" key="1">
    <source>
        <dbReference type="ARBA" id="ARBA00022490"/>
    </source>
</evidence>
<keyword evidence="7" id="KW-0501">Molybdenum cofactor biosynthesis</keyword>